<dbReference type="InterPro" id="IPR015421">
    <property type="entry name" value="PyrdxlP-dep_Trfase_major"/>
</dbReference>
<dbReference type="CDD" id="cd00610">
    <property type="entry name" value="OAT_like"/>
    <property type="match status" value="1"/>
</dbReference>
<dbReference type="PANTHER" id="PTHR43094">
    <property type="entry name" value="AMINOTRANSFERASE"/>
    <property type="match status" value="1"/>
</dbReference>
<dbReference type="InterPro" id="IPR015424">
    <property type="entry name" value="PyrdxlP-dep_Trfase"/>
</dbReference>
<reference evidence="5" key="1">
    <citation type="journal article" date="2019" name="Int. J. Syst. Evol. Microbiol.">
        <title>The Global Catalogue of Microorganisms (GCM) 10K type strain sequencing project: providing services to taxonomists for standard genome sequencing and annotation.</title>
        <authorList>
            <consortium name="The Broad Institute Genomics Platform"/>
            <consortium name="The Broad Institute Genome Sequencing Center for Infectious Disease"/>
            <person name="Wu L."/>
            <person name="Ma J."/>
        </authorList>
    </citation>
    <scope>NUCLEOTIDE SEQUENCE [LARGE SCALE GENOMIC DNA]</scope>
    <source>
        <strain evidence="5">IBRC-M 10906</strain>
    </source>
</reference>
<gene>
    <name evidence="4" type="ORF">ACFS2C_25755</name>
</gene>
<evidence type="ECO:0000256" key="1">
    <source>
        <dbReference type="ARBA" id="ARBA00008954"/>
    </source>
</evidence>
<evidence type="ECO:0000256" key="3">
    <source>
        <dbReference type="RuleBase" id="RU003560"/>
    </source>
</evidence>
<dbReference type="GO" id="GO:0008483">
    <property type="term" value="F:transaminase activity"/>
    <property type="evidence" value="ECO:0007669"/>
    <property type="project" value="UniProtKB-KW"/>
</dbReference>
<dbReference type="Proteomes" id="UP001597478">
    <property type="component" value="Unassembled WGS sequence"/>
</dbReference>
<keyword evidence="2 3" id="KW-0663">Pyridoxal phosphate</keyword>
<protein>
    <submittedName>
        <fullName evidence="4">Aspartate aminotransferase family protein</fullName>
    </submittedName>
</protein>
<dbReference type="SUPFAM" id="SSF53383">
    <property type="entry name" value="PLP-dependent transferases"/>
    <property type="match status" value="1"/>
</dbReference>
<comment type="similarity">
    <text evidence="1 3">Belongs to the class-III pyridoxal-phosphate-dependent aminotransferase family.</text>
</comment>
<name>A0ABW5WG31_9PSEU</name>
<evidence type="ECO:0000256" key="2">
    <source>
        <dbReference type="ARBA" id="ARBA00022898"/>
    </source>
</evidence>
<keyword evidence="4" id="KW-0808">Transferase</keyword>
<dbReference type="Gene3D" id="3.90.1150.10">
    <property type="entry name" value="Aspartate Aminotransferase, domain 1"/>
    <property type="match status" value="1"/>
</dbReference>
<dbReference type="RefSeq" id="WP_377395821.1">
    <property type="nucleotide sequence ID" value="NZ_JBHSAN010000054.1"/>
</dbReference>
<evidence type="ECO:0000313" key="5">
    <source>
        <dbReference type="Proteomes" id="UP001597478"/>
    </source>
</evidence>
<dbReference type="InterPro" id="IPR015422">
    <property type="entry name" value="PyrdxlP-dep_Trfase_small"/>
</dbReference>
<dbReference type="Gene3D" id="3.40.640.10">
    <property type="entry name" value="Type I PLP-dependent aspartate aminotransferase-like (Major domain)"/>
    <property type="match status" value="1"/>
</dbReference>
<keyword evidence="4" id="KW-0032">Aminotransferase</keyword>
<comment type="caution">
    <text evidence="4">The sequence shown here is derived from an EMBL/GenBank/DDBJ whole genome shotgun (WGS) entry which is preliminary data.</text>
</comment>
<dbReference type="PIRSF" id="PIRSF000521">
    <property type="entry name" value="Transaminase_4ab_Lys_Orn"/>
    <property type="match status" value="1"/>
</dbReference>
<dbReference type="Pfam" id="PF00202">
    <property type="entry name" value="Aminotran_3"/>
    <property type="match status" value="1"/>
</dbReference>
<evidence type="ECO:0000313" key="4">
    <source>
        <dbReference type="EMBL" id="MFD2802802.1"/>
    </source>
</evidence>
<proteinExistence type="inferred from homology"/>
<organism evidence="4 5">
    <name type="scientific">Prauserella oleivorans</name>
    <dbReference type="NCBI Taxonomy" id="1478153"/>
    <lineage>
        <taxon>Bacteria</taxon>
        <taxon>Bacillati</taxon>
        <taxon>Actinomycetota</taxon>
        <taxon>Actinomycetes</taxon>
        <taxon>Pseudonocardiales</taxon>
        <taxon>Pseudonocardiaceae</taxon>
        <taxon>Prauserella</taxon>
    </lineage>
</organism>
<sequence>METKLWHPFANMAEVKEHPFVVDRAEGVWVYDRDGKRYLDGTAGLWYCNVGHGRSEIVEAVAGQMRKLDTYFTFHDYSNEPAERLAARLSALAPMDDAKIFFTSGGGESIDTAAKLARLYWARRGEPERVHILSRRGSYHGTNGFGTGIAGIEANRDGFGPVLADATRVDRDDPEDLRAAIERIGAGKVAAFFAEPVQGAGGAWAPRPGYLEAVADICAETGVLFVADSVIGGFGRLGDWFGVERWGLRPDLITFAKGVTSGYLPLGGVAVSARVADVFWQAPGHAFPHGPTYSGHPSVAAAALANLDILEREELPARSRQMEKLLHEALLAVGEHAAVTEVRGGTGLLGAVRLAPEALPDKSVIHRVARSVREHGLIVRVLGGDSLVVSPPLTITDEELDFLRASMTAGIEAALS</sequence>
<dbReference type="PANTHER" id="PTHR43094:SF1">
    <property type="entry name" value="AMINOTRANSFERASE CLASS-III"/>
    <property type="match status" value="1"/>
</dbReference>
<dbReference type="EMBL" id="JBHUOF010000049">
    <property type="protein sequence ID" value="MFD2802802.1"/>
    <property type="molecule type" value="Genomic_DNA"/>
</dbReference>
<dbReference type="InterPro" id="IPR005814">
    <property type="entry name" value="Aminotrans_3"/>
</dbReference>
<accession>A0ABW5WG31</accession>
<keyword evidence="5" id="KW-1185">Reference proteome</keyword>